<evidence type="ECO:0000256" key="3">
    <source>
        <dbReference type="ARBA" id="ARBA00004613"/>
    </source>
</evidence>
<comment type="function">
    <text evidence="2">The lactotransferrin transferrin-like domain 1 functions as a serine protease of the peptidase S60 family that cuts arginine rich regions. This function contributes to the antimicrobial activity. Shows a preferential cleavage at -Arg-Ser-Arg-Arg-|- and -Arg-Arg-Ser-Arg-|-, and of Z-Phe-Arg-|-aminomethylcoumarin sites.</text>
</comment>
<evidence type="ECO:0000256" key="19">
    <source>
        <dbReference type="ARBA" id="ARBA00023180"/>
    </source>
</evidence>
<dbReference type="GO" id="GO:0055037">
    <property type="term" value="C:recycling endosome"/>
    <property type="evidence" value="ECO:0007669"/>
    <property type="project" value="TreeGrafter"/>
</dbReference>
<accession>A0A384D5M7</accession>
<dbReference type="GO" id="GO:0005769">
    <property type="term" value="C:early endosome"/>
    <property type="evidence" value="ECO:0007669"/>
    <property type="project" value="TreeGrafter"/>
</dbReference>
<dbReference type="KEGG" id="umr:103674883"/>
<dbReference type="GO" id="GO:0051241">
    <property type="term" value="P:negative regulation of multicellular organismal process"/>
    <property type="evidence" value="ECO:0007669"/>
    <property type="project" value="UniProtKB-ARBA"/>
</dbReference>
<evidence type="ECO:0000256" key="20">
    <source>
        <dbReference type="PIRNR" id="PIRNR002549"/>
    </source>
</evidence>
<evidence type="ECO:0000256" key="16">
    <source>
        <dbReference type="ARBA" id="ARBA00023004"/>
    </source>
</evidence>
<feature type="disulfide bond" evidence="24">
    <location>
        <begin position="189"/>
        <end position="200"/>
    </location>
</feature>
<feature type="disulfide bond" evidence="24">
    <location>
        <begin position="510"/>
        <end position="524"/>
    </location>
</feature>
<keyword evidence="19" id="KW-0325">Glycoprotein</keyword>
<feature type="binding site" evidence="23">
    <location>
        <position position="79"/>
    </location>
    <ligand>
        <name>Fe(3+)</name>
        <dbReference type="ChEBI" id="CHEBI:29034"/>
        <label>1</label>
    </ligand>
</feature>
<feature type="disulfide bond" evidence="24">
    <location>
        <begin position="250"/>
        <end position="264"/>
    </location>
</feature>
<evidence type="ECO:0000259" key="25">
    <source>
        <dbReference type="PROSITE" id="PS51408"/>
    </source>
</evidence>
<evidence type="ECO:0000256" key="23">
    <source>
        <dbReference type="PIRSR" id="PIRSR002549-3"/>
    </source>
</evidence>
<keyword evidence="17" id="KW-0406">Ion transport</keyword>
<dbReference type="PANTHER" id="PTHR11485:SF55">
    <property type="entry name" value="LACTOTRANSFERRIN"/>
    <property type="match status" value="1"/>
</dbReference>
<evidence type="ECO:0000256" key="22">
    <source>
        <dbReference type="PIRSR" id="PIRSR002549-2"/>
    </source>
</evidence>
<evidence type="ECO:0000256" key="2">
    <source>
        <dbReference type="ARBA" id="ARBA00003194"/>
    </source>
</evidence>
<dbReference type="OrthoDB" id="5914301at2759"/>
<feature type="binding site" evidence="23">
    <location>
        <position position="614"/>
    </location>
    <ligand>
        <name>Fe(3+)</name>
        <dbReference type="ChEBI" id="CHEBI:29034"/>
        <label>1</label>
    </ligand>
</feature>
<dbReference type="GO" id="GO:0019731">
    <property type="term" value="P:antibacterial humoral response"/>
    <property type="evidence" value="ECO:0007669"/>
    <property type="project" value="TreeGrafter"/>
</dbReference>
<dbReference type="InterPro" id="IPR018195">
    <property type="entry name" value="Transferrin_Fe_BS"/>
</dbReference>
<feature type="disulfide bond" evidence="24">
    <location>
        <begin position="444"/>
        <end position="666"/>
    </location>
</feature>
<feature type="binding site" evidence="23">
    <location>
        <position position="414"/>
    </location>
    <ligand>
        <name>Fe(3+)</name>
        <dbReference type="ChEBI" id="CHEBI:29034"/>
        <label>2</label>
    </ligand>
</feature>
<sequence>MKLVFPALLFLGALGLCVAAPRRSVRWCTISKAESAKCSKFQRNMRKVGGPNVSCTRKTSHQECIQAIKANKADAVTLDGGLVFEAGQDPNKLRPIAAEVYGTQAKQQIHYYAVAIAKKGTNFQLNQLQGVRSCHTGLGRSAGWNIPMGTLRPFLNWPGPPEPLEEAAAKFFSASCVPCADERQYPNLCRLCAGTEGNKCACSSREPYFGYSGAFKCLQDGAGDVAFVRDSTVFENLPNKADQDEYELLCLNNTRKPVDAFKDCHLARIPSHAVVARSVDGKEDLIWELLQKAQEKFGKDTLSSFQLFGSPKGEKDLLFKDSALGFWRVPSNIDSELYLGFNYINALQGLREKASDVEERRARVVWCAVGQDELNKCEQWRRASGGSVSCTSAPSGEDCIALVVKGRADALSLDGGLIYVAGKCGLVPVLAESQKSQNPNNAGCVDRPVEGYLAVAVVRKSDADLTWNSLKGRKSCHTAVGRTAGWNIPMGLLFNQTGSCKFDEFFSQSCAPGADPKSSLCALCVGDEKGENKCVPNNSERYFGYTGAFRCLAERAGDVAFVKDVTVLQNTNGGNPEAWARDLRLEDFELLCLDGTRKPVTEAQSCHLAVAPNHAVVSRGEKAEHLKQVLLDQQNQFGRNGAKCPGEFCLFVSETKNLLFNDNTECLARLQGKNTYEEYLGSAYVTAVANLRQCSSSPLLEACAFLSR</sequence>
<feature type="binding site" evidence="23">
    <location>
        <position position="111"/>
    </location>
    <ligand>
        <name>Fe(3+)</name>
        <dbReference type="ChEBI" id="CHEBI:29034"/>
        <label>1</label>
    </ligand>
</feature>
<keyword evidence="9 23" id="KW-0479">Metal-binding</keyword>
<dbReference type="CTD" id="4057"/>
<feature type="active site" description="Nucleophile" evidence="21">
    <location>
        <position position="278"/>
    </location>
</feature>
<feature type="domain" description="Transferrin-like" evidence="25">
    <location>
        <begin position="25"/>
        <end position="352"/>
    </location>
</feature>
<evidence type="ECO:0000256" key="7">
    <source>
        <dbReference type="ARBA" id="ARBA00022525"/>
    </source>
</evidence>
<dbReference type="InterPro" id="IPR001156">
    <property type="entry name" value="Transferrin-like_dom"/>
</dbReference>
<feature type="disulfide bond" evidence="24">
    <location>
        <begin position="28"/>
        <end position="64"/>
    </location>
</feature>
<dbReference type="GO" id="GO:0006508">
    <property type="term" value="P:proteolysis"/>
    <property type="evidence" value="ECO:0007669"/>
    <property type="project" value="UniProtKB-KW"/>
</dbReference>
<evidence type="ECO:0000256" key="17">
    <source>
        <dbReference type="ARBA" id="ARBA00023065"/>
    </source>
</evidence>
<keyword evidence="8" id="KW-0645">Protease</keyword>
<feature type="binding site" evidence="22">
    <location>
        <position position="484"/>
    </location>
    <ligand>
        <name>hydrogencarbonate</name>
        <dbReference type="ChEBI" id="CHEBI:17544"/>
        <label>2</label>
    </ligand>
</feature>
<dbReference type="STRING" id="29073.ENSUMAP00000005848"/>
<dbReference type="GO" id="GO:0005615">
    <property type="term" value="C:extracellular space"/>
    <property type="evidence" value="ECO:0007669"/>
    <property type="project" value="InterPro"/>
</dbReference>
<feature type="disulfide bond" evidence="24">
    <location>
        <begin position="176"/>
        <end position="192"/>
    </location>
</feature>
<dbReference type="GO" id="GO:0001503">
    <property type="term" value="P:ossification"/>
    <property type="evidence" value="ECO:0007669"/>
    <property type="project" value="UniProtKB-KW"/>
</dbReference>
<evidence type="ECO:0000256" key="21">
    <source>
        <dbReference type="PIRSR" id="PIRSR002549-1"/>
    </source>
</evidence>
<feature type="binding site" evidence="23">
    <location>
        <position position="452"/>
    </location>
    <ligand>
        <name>Fe(3+)</name>
        <dbReference type="ChEBI" id="CHEBI:29034"/>
        <label>1</label>
    </ligand>
</feature>
<feature type="binding site" evidence="22">
    <location>
        <position position="485"/>
    </location>
    <ligand>
        <name>hydrogencarbonate</name>
        <dbReference type="ChEBI" id="CHEBI:17544"/>
        <label>1</label>
    </ligand>
</feature>
<evidence type="ECO:0000256" key="10">
    <source>
        <dbReference type="ARBA" id="ARBA00022729"/>
    </source>
</evidence>
<feature type="disulfide bond" evidence="24">
    <location>
        <begin position="377"/>
        <end position="390"/>
    </location>
</feature>
<evidence type="ECO:0000256" key="14">
    <source>
        <dbReference type="ARBA" id="ARBA00022855"/>
    </source>
</evidence>
<feature type="binding site" evidence="22">
    <location>
        <position position="140"/>
    </location>
    <ligand>
        <name>hydrogencarbonate</name>
        <dbReference type="ChEBI" id="CHEBI:17544"/>
        <label>1</label>
    </ligand>
</feature>
<dbReference type="FunFam" id="3.40.190.10:FF:000095">
    <property type="entry name" value="Lactotransferrin"/>
    <property type="match status" value="1"/>
</dbReference>
<feature type="disulfide bond" evidence="24">
    <location>
        <begin position="644"/>
        <end position="649"/>
    </location>
</feature>
<gene>
    <name evidence="27" type="primary">LTF</name>
</gene>
<feature type="disulfide bond" evidence="24">
    <location>
        <begin position="424"/>
        <end position="703"/>
    </location>
</feature>
<keyword evidence="7" id="KW-0964">Secreted</keyword>
<feature type="binding site" evidence="23">
    <location>
        <position position="545"/>
    </location>
    <ligand>
        <name>Fe(3+)</name>
        <dbReference type="ChEBI" id="CHEBI:29034"/>
        <label>2</label>
    </ligand>
</feature>
<evidence type="ECO:0000256" key="6">
    <source>
        <dbReference type="ARBA" id="ARBA00022496"/>
    </source>
</evidence>
<feature type="disulfide bond" evidence="24">
    <location>
        <begin position="476"/>
        <end position="551"/>
    </location>
</feature>
<evidence type="ECO:0000256" key="9">
    <source>
        <dbReference type="ARBA" id="ARBA00022723"/>
    </source>
</evidence>
<dbReference type="CDD" id="cd13617">
    <property type="entry name" value="PBP2_transferrin_C"/>
    <property type="match status" value="1"/>
</dbReference>
<comment type="subcellular location">
    <subcellularLocation>
        <location evidence="3">Secreted</location>
    </subcellularLocation>
</comment>
<evidence type="ECO:0000256" key="1">
    <source>
        <dbReference type="ARBA" id="ARBA00002831"/>
    </source>
</evidence>
<dbReference type="GeneID" id="103674883"/>
<dbReference type="Gene3D" id="3.40.190.10">
    <property type="entry name" value="Periplasmic binding protein-like II"/>
    <property type="match status" value="4"/>
</dbReference>
<dbReference type="PRINTS" id="PR00422">
    <property type="entry name" value="TRANSFERRIN"/>
</dbReference>
<evidence type="ECO:0000256" key="5">
    <source>
        <dbReference type="ARBA" id="ARBA00022448"/>
    </source>
</evidence>
<dbReference type="PROSITE" id="PS00206">
    <property type="entry name" value="TRANSFERRIN_LIKE_2"/>
    <property type="match status" value="2"/>
</dbReference>
<evidence type="ECO:0000256" key="8">
    <source>
        <dbReference type="ARBA" id="ARBA00022670"/>
    </source>
</evidence>
<dbReference type="PROSITE" id="PS00207">
    <property type="entry name" value="TRANSFERRIN_LIKE_3"/>
    <property type="match status" value="2"/>
</dbReference>
<feature type="binding site" evidence="22">
    <location>
        <position position="143"/>
    </location>
    <ligand>
        <name>hydrogencarbonate</name>
        <dbReference type="ChEBI" id="CHEBI:17544"/>
        <label>1</label>
    </ligand>
</feature>
<feature type="disulfide bond" evidence="24">
    <location>
        <begin position="38"/>
        <end position="55"/>
    </location>
</feature>
<protein>
    <recommendedName>
        <fullName evidence="4">Lactotransferrin</fullName>
    </recommendedName>
</protein>
<dbReference type="PROSITE" id="PS00205">
    <property type="entry name" value="TRANSFERRIN_LIKE_1"/>
    <property type="match status" value="2"/>
</dbReference>
<feature type="domain" description="Transferrin-like" evidence="25">
    <location>
        <begin position="364"/>
        <end position="693"/>
    </location>
</feature>
<keyword evidence="14" id="KW-0892">Osteogenesis</keyword>
<keyword evidence="13" id="KW-0720">Serine protease</keyword>
<keyword evidence="18 24" id="KW-1015">Disulfide bond</keyword>
<dbReference type="Pfam" id="PF00405">
    <property type="entry name" value="Transferrin"/>
    <property type="match status" value="2"/>
</dbReference>
<feature type="binding site" evidence="23">
    <location>
        <position position="211"/>
    </location>
    <ligand>
        <name>Fe(3+)</name>
        <dbReference type="ChEBI" id="CHEBI:29034"/>
        <label>1</label>
    </ligand>
</feature>
<dbReference type="FunFam" id="3.40.190.10:FF:000105">
    <property type="entry name" value="Serotransferrin"/>
    <property type="match status" value="1"/>
</dbReference>
<proteinExistence type="inferred from homology"/>
<comment type="similarity">
    <text evidence="20">Belongs to the transferrin family.</text>
</comment>
<evidence type="ECO:0000313" key="26">
    <source>
        <dbReference type="Proteomes" id="UP000261680"/>
    </source>
</evidence>
<evidence type="ECO:0000313" key="27">
    <source>
        <dbReference type="RefSeq" id="XP_008702099.2"/>
    </source>
</evidence>
<dbReference type="GO" id="GO:0005886">
    <property type="term" value="C:plasma membrane"/>
    <property type="evidence" value="ECO:0007669"/>
    <property type="project" value="TreeGrafter"/>
</dbReference>
<evidence type="ECO:0000256" key="18">
    <source>
        <dbReference type="ARBA" id="ARBA00023157"/>
    </source>
</evidence>
<keyword evidence="15" id="KW-0391">Immunity</keyword>
<dbReference type="SUPFAM" id="SSF53850">
    <property type="entry name" value="Periplasmic binding protein-like II"/>
    <property type="match status" value="2"/>
</dbReference>
<feature type="disulfide bond" evidence="24">
    <location>
        <begin position="592"/>
        <end position="606"/>
    </location>
</feature>
<feature type="disulfide bond" evidence="24">
    <location>
        <begin position="500"/>
        <end position="694"/>
    </location>
</feature>
<keyword evidence="26" id="KW-1185">Reference proteome</keyword>
<feature type="binding site" evidence="22">
    <location>
        <position position="482"/>
    </location>
    <ligand>
        <name>hydrogencarbonate</name>
        <dbReference type="ChEBI" id="CHEBI:17544"/>
        <label>1</label>
    </ligand>
</feature>
<dbReference type="Proteomes" id="UP000261680">
    <property type="component" value="Unplaced"/>
</dbReference>
<dbReference type="InterPro" id="IPR016357">
    <property type="entry name" value="Transferrin"/>
</dbReference>
<organism evidence="26 27">
    <name type="scientific">Ursus maritimus</name>
    <name type="common">Polar bear</name>
    <name type="synonym">Thalarctos maritimus</name>
    <dbReference type="NCBI Taxonomy" id="29073"/>
    <lineage>
        <taxon>Eukaryota</taxon>
        <taxon>Metazoa</taxon>
        <taxon>Chordata</taxon>
        <taxon>Craniata</taxon>
        <taxon>Vertebrata</taxon>
        <taxon>Euteleostomi</taxon>
        <taxon>Mammalia</taxon>
        <taxon>Eutheria</taxon>
        <taxon>Laurasiatheria</taxon>
        <taxon>Carnivora</taxon>
        <taxon>Caniformia</taxon>
        <taxon>Ursidae</taxon>
        <taxon>Ursus</taxon>
    </lineage>
</organism>
<keyword evidence="12" id="KW-0378">Hydrolase</keyword>
<name>A0A384D5M7_URSMA</name>
<evidence type="ECO:0000256" key="24">
    <source>
        <dbReference type="PIRSR" id="PIRSR002549-4"/>
    </source>
</evidence>
<dbReference type="PIRSF" id="PIRSF002549">
    <property type="entry name" value="Transferrin"/>
    <property type="match status" value="1"/>
</dbReference>
<evidence type="ECO:0000256" key="4">
    <source>
        <dbReference type="ARBA" id="ARBA00018107"/>
    </source>
</evidence>
<feature type="binding site" evidence="22">
    <location>
        <position position="478"/>
    </location>
    <ligand>
        <name>hydrogencarbonate</name>
        <dbReference type="ChEBI" id="CHEBI:17544"/>
        <label>1</label>
    </ligand>
</feature>
<dbReference type="CDD" id="cd13618">
    <property type="entry name" value="PBP2_transferrin_N"/>
    <property type="match status" value="1"/>
</dbReference>
<feature type="binding site" evidence="22">
    <location>
        <position position="142"/>
    </location>
    <ligand>
        <name>hydrogencarbonate</name>
        <dbReference type="ChEBI" id="CHEBI:17544"/>
        <label>1</label>
    </ligand>
</feature>
<feature type="binding site" evidence="23">
    <location>
        <position position="272"/>
    </location>
    <ligand>
        <name>Fe(3+)</name>
        <dbReference type="ChEBI" id="CHEBI:29034"/>
        <label>1</label>
    </ligand>
</feature>
<keyword evidence="11" id="KW-0677">Repeat</keyword>
<feature type="disulfide bond" evidence="24">
    <location>
        <begin position="367"/>
        <end position="399"/>
    </location>
</feature>
<dbReference type="AlphaFoldDB" id="A0A384D5M7"/>
<dbReference type="SMART" id="SM00094">
    <property type="entry name" value="TR_FER"/>
    <property type="match status" value="2"/>
</dbReference>
<keyword evidence="16 23" id="KW-0408">Iron</keyword>
<dbReference type="GO" id="GO:0008236">
    <property type="term" value="F:serine-type peptidase activity"/>
    <property type="evidence" value="ECO:0007669"/>
    <property type="project" value="UniProtKB-KW"/>
</dbReference>
<feature type="disulfide bond" evidence="24">
    <location>
        <begin position="134"/>
        <end position="217"/>
    </location>
</feature>
<evidence type="ECO:0000256" key="11">
    <source>
        <dbReference type="ARBA" id="ARBA00022737"/>
    </source>
</evidence>
<dbReference type="GO" id="GO:0046872">
    <property type="term" value="F:metal ion binding"/>
    <property type="evidence" value="ECO:0007669"/>
    <property type="project" value="UniProtKB-KW"/>
</dbReference>
<comment type="function">
    <text evidence="1">Transferrins are iron binding transport proteins which can bind two Fe(3+) ions in association with the binding of an anion, usually bicarbonate.</text>
</comment>
<keyword evidence="10" id="KW-0732">Signal</keyword>
<feature type="disulfide bond" evidence="24">
    <location>
        <begin position="521"/>
        <end position="534"/>
    </location>
</feature>
<dbReference type="PANTHER" id="PTHR11485">
    <property type="entry name" value="TRANSFERRIN"/>
    <property type="match status" value="1"/>
</dbReference>
<keyword evidence="5" id="KW-0813">Transport</keyword>
<reference evidence="27" key="1">
    <citation type="submission" date="2025-08" db="UniProtKB">
        <authorList>
            <consortium name="RefSeq"/>
        </authorList>
    </citation>
    <scope>IDENTIFICATION</scope>
    <source>
        <tissue evidence="27">Whole blood</tissue>
    </source>
</reference>
<dbReference type="GO" id="GO:0006826">
    <property type="term" value="P:iron ion transport"/>
    <property type="evidence" value="ECO:0007669"/>
    <property type="project" value="UniProtKB-KW"/>
</dbReference>
<dbReference type="RefSeq" id="XP_008702099.2">
    <property type="nucleotide sequence ID" value="XM_008703877.2"/>
</dbReference>
<keyword evidence="6" id="KW-0410">Iron transport</keyword>
<evidence type="ECO:0000256" key="15">
    <source>
        <dbReference type="ARBA" id="ARBA00022859"/>
    </source>
</evidence>
<evidence type="ECO:0000256" key="13">
    <source>
        <dbReference type="ARBA" id="ARBA00022825"/>
    </source>
</evidence>
<feature type="binding site" evidence="22">
    <location>
        <position position="136"/>
    </location>
    <ligand>
        <name>hydrogencarbonate</name>
        <dbReference type="ChEBI" id="CHEBI:17544"/>
        <label>1</label>
    </ligand>
</feature>
<feature type="active site" evidence="21">
    <location>
        <position position="92"/>
    </location>
</feature>
<dbReference type="PROSITE" id="PS51408">
    <property type="entry name" value="TRANSFERRIN_LIKE_4"/>
    <property type="match status" value="2"/>
</dbReference>
<evidence type="ECO:0000256" key="12">
    <source>
        <dbReference type="ARBA" id="ARBA00022801"/>
    </source>
</evidence>